<feature type="domain" description="VWFA" evidence="2">
    <location>
        <begin position="218"/>
        <end position="380"/>
    </location>
</feature>
<evidence type="ECO:0000313" key="3">
    <source>
        <dbReference type="EMBL" id="OIQ98523.1"/>
    </source>
</evidence>
<comment type="caution">
    <text evidence="3">The sequence shown here is derived from an EMBL/GenBank/DDBJ whole genome shotgun (WGS) entry which is preliminary data.</text>
</comment>
<dbReference type="Gene3D" id="3.40.50.410">
    <property type="entry name" value="von Willebrand factor, type A domain"/>
    <property type="match status" value="1"/>
</dbReference>
<dbReference type="PANTHER" id="PTHR39338:SF6">
    <property type="entry name" value="BLL5662 PROTEIN"/>
    <property type="match status" value="1"/>
</dbReference>
<gene>
    <name evidence="3" type="ORF">GALL_194980</name>
</gene>
<dbReference type="SUPFAM" id="SSF53300">
    <property type="entry name" value="vWA-like"/>
    <property type="match status" value="1"/>
</dbReference>
<protein>
    <submittedName>
        <fullName evidence="3">VWA domain containing CoxE-like protein</fullName>
    </submittedName>
</protein>
<dbReference type="Pfam" id="PF05762">
    <property type="entry name" value="VWA_CoxE"/>
    <property type="match status" value="1"/>
</dbReference>
<accession>A0A1J5S9V5</accession>
<reference evidence="3" key="1">
    <citation type="submission" date="2016-10" db="EMBL/GenBank/DDBJ databases">
        <title>Sequence of Gallionella enrichment culture.</title>
        <authorList>
            <person name="Poehlein A."/>
            <person name="Muehling M."/>
            <person name="Daniel R."/>
        </authorList>
    </citation>
    <scope>NUCLEOTIDE SEQUENCE</scope>
</reference>
<dbReference type="CDD" id="cd00198">
    <property type="entry name" value="vWFA"/>
    <property type="match status" value="1"/>
</dbReference>
<dbReference type="InterPro" id="IPR002035">
    <property type="entry name" value="VWF_A"/>
</dbReference>
<dbReference type="InterPro" id="IPR008912">
    <property type="entry name" value="Uncharacterised_CoxE"/>
</dbReference>
<evidence type="ECO:0000259" key="2">
    <source>
        <dbReference type="SMART" id="SM00327"/>
    </source>
</evidence>
<proteinExistence type="predicted"/>
<name>A0A1J5S9V5_9ZZZZ</name>
<evidence type="ECO:0000256" key="1">
    <source>
        <dbReference type="SAM" id="MobiDB-lite"/>
    </source>
</evidence>
<dbReference type="EMBL" id="MLJW01000118">
    <property type="protein sequence ID" value="OIQ98523.1"/>
    <property type="molecule type" value="Genomic_DNA"/>
</dbReference>
<dbReference type="InterPro" id="IPR036465">
    <property type="entry name" value="vWFA_dom_sf"/>
</dbReference>
<dbReference type="PANTHER" id="PTHR39338">
    <property type="entry name" value="BLL5662 PROTEIN-RELATED"/>
    <property type="match status" value="1"/>
</dbReference>
<dbReference type="SMART" id="SM00327">
    <property type="entry name" value="VWA"/>
    <property type="match status" value="1"/>
</dbReference>
<organism evidence="3">
    <name type="scientific">mine drainage metagenome</name>
    <dbReference type="NCBI Taxonomy" id="410659"/>
    <lineage>
        <taxon>unclassified sequences</taxon>
        <taxon>metagenomes</taxon>
        <taxon>ecological metagenomes</taxon>
    </lineage>
</organism>
<feature type="region of interest" description="Disordered" evidence="1">
    <location>
        <begin position="107"/>
        <end position="142"/>
    </location>
</feature>
<sequence>MQSSLIQGIAGFTAYLRDNGYGVGISEQQAMLNSVMQLPVEQYRQIQPCWRAIVCSNKDHWRRYPELFNLYWLPEKVRGTSRMSGTTRRSRKLSEIVEAMHAQMDAANAKPTESPLLGFADDSAAGSDEGGHSDQAAGGASAVDPLTKRDFGEWLQSDLQQLNLLAEEVAMKVRKRLLRRKQITSKAHTLNLRGTLRKSVHFGGIPIAPVWHRPRRDLPNIFILVDVSRSMEMYAQLFLRVSRAFCEVTKARAFVFHTRLAEITDMLKKRTGRIQEKINAVTFGFGGGTRIATSLHDFVTVHAKSALASKSIVLVLSDGYDTDPAGDLAQALQLIAAKGAKIFWLHPSERTHFSASLELASPYVKRFIPAHNLESLQKLPDLVY</sequence>
<dbReference type="AlphaFoldDB" id="A0A1J5S9V5"/>